<proteinExistence type="inferred from homology"/>
<feature type="transmembrane region" description="Helical" evidence="11">
    <location>
        <begin position="250"/>
        <end position="272"/>
    </location>
</feature>
<accession>A0ABV5L0C2</accession>
<evidence type="ECO:0000256" key="6">
    <source>
        <dbReference type="ARBA" id="ARBA00022475"/>
    </source>
</evidence>
<keyword evidence="14" id="KW-1185">Reference proteome</keyword>
<dbReference type="InterPro" id="IPR003838">
    <property type="entry name" value="ABC3_permease_C"/>
</dbReference>
<evidence type="ECO:0000259" key="12">
    <source>
        <dbReference type="Pfam" id="PF02687"/>
    </source>
</evidence>
<feature type="domain" description="ABC3 transporter permease C-terminal" evidence="12">
    <location>
        <begin position="252"/>
        <end position="362"/>
    </location>
</feature>
<evidence type="ECO:0000256" key="3">
    <source>
        <dbReference type="ARBA" id="ARBA00011131"/>
    </source>
</evidence>
<keyword evidence="8 11" id="KW-1133">Transmembrane helix</keyword>
<feature type="transmembrane region" description="Helical" evidence="11">
    <location>
        <begin position="336"/>
        <end position="356"/>
    </location>
</feature>
<name>A0ABV5L0C2_9BACL</name>
<dbReference type="InterPro" id="IPR051125">
    <property type="entry name" value="ABC-4/HrtB_transporter"/>
</dbReference>
<evidence type="ECO:0000256" key="10">
    <source>
        <dbReference type="ARBA" id="ARBA00024973"/>
    </source>
</evidence>
<feature type="transmembrane region" description="Helical" evidence="11">
    <location>
        <begin position="292"/>
        <end position="316"/>
    </location>
</feature>
<comment type="function">
    <text evidence="10">Part of the ABC transporter complex hrt involved in hemin import. Responsible for the translocation of the substrate across the membrane.</text>
</comment>
<dbReference type="EMBL" id="JBHMDO010000047">
    <property type="protein sequence ID" value="MFB9329913.1"/>
    <property type="molecule type" value="Genomic_DNA"/>
</dbReference>
<evidence type="ECO:0000256" key="7">
    <source>
        <dbReference type="ARBA" id="ARBA00022692"/>
    </source>
</evidence>
<comment type="subcellular location">
    <subcellularLocation>
        <location evidence="1">Cell membrane</location>
        <topology evidence="1">Multi-pass membrane protein</topology>
    </subcellularLocation>
</comment>
<gene>
    <name evidence="13" type="ORF">ACFFSY_28565</name>
</gene>
<comment type="caution">
    <text evidence="13">The sequence shown here is derived from an EMBL/GenBank/DDBJ whole genome shotgun (WGS) entry which is preliminary data.</text>
</comment>
<comment type="subunit">
    <text evidence="3">The complex is composed of two ATP-binding proteins (HrtA), two transmembrane proteins (HrtB) and a solute-binding protein.</text>
</comment>
<comment type="similarity">
    <text evidence="2">Belongs to the ABC-4 integral membrane protein family. HrtB subfamily.</text>
</comment>
<evidence type="ECO:0000256" key="11">
    <source>
        <dbReference type="SAM" id="Phobius"/>
    </source>
</evidence>
<protein>
    <recommendedName>
        <fullName evidence="4">Putative hemin transport system permease protein HrtB</fullName>
    </recommendedName>
</protein>
<evidence type="ECO:0000313" key="14">
    <source>
        <dbReference type="Proteomes" id="UP001589747"/>
    </source>
</evidence>
<evidence type="ECO:0000256" key="2">
    <source>
        <dbReference type="ARBA" id="ARBA00008697"/>
    </source>
</evidence>
<evidence type="ECO:0000256" key="8">
    <source>
        <dbReference type="ARBA" id="ARBA00022989"/>
    </source>
</evidence>
<organism evidence="13 14">
    <name type="scientific">Paenibacillus aurantiacus</name>
    <dbReference type="NCBI Taxonomy" id="1936118"/>
    <lineage>
        <taxon>Bacteria</taxon>
        <taxon>Bacillati</taxon>
        <taxon>Bacillota</taxon>
        <taxon>Bacilli</taxon>
        <taxon>Bacillales</taxon>
        <taxon>Paenibacillaceae</taxon>
        <taxon>Paenibacillus</taxon>
    </lineage>
</organism>
<dbReference type="Pfam" id="PF02687">
    <property type="entry name" value="FtsX"/>
    <property type="match status" value="1"/>
</dbReference>
<reference evidence="13 14" key="1">
    <citation type="submission" date="2024-09" db="EMBL/GenBank/DDBJ databases">
        <authorList>
            <person name="Sun Q."/>
            <person name="Mori K."/>
        </authorList>
    </citation>
    <scope>NUCLEOTIDE SEQUENCE [LARGE SCALE GENOMIC DNA]</scope>
    <source>
        <strain evidence="13 14">TISTR 2452</strain>
    </source>
</reference>
<dbReference type="Proteomes" id="UP001589747">
    <property type="component" value="Unassembled WGS sequence"/>
</dbReference>
<sequence length="372" mass="38756">MFLAIREIRHAKARYALIALIMLLVSFLVLFVTGLARGLAYDNAASIQNMKATHFVLQEQSEHRLARSAVGIKELDAAQAAVGDTRATPLAIRMSAVTVEGSPSKIDAALLAVDMDGWLAPSVAEGRAITGDAALTVLVDRKLADTGAKVGGAIVDVASGMRLTIAGFVDGESFSHAPAVFMSLNDWTAMQSRTSHAAASPSDASYNAIAVQASGDQLQALRDALPDAEIIAKTDAVSAIPGYQEEQGSLLMMIVFLFVIAAFVLAVFFYVITLQKTGQFGVLKAIGTRTAYLAGSVIGQVLLLAIGSLTVSALLILLAKALLPASLPFRLETGTLLLTCLLFLGMAAAGSLLSVAKVARTDALTAIGRAAA</sequence>
<evidence type="ECO:0000256" key="4">
    <source>
        <dbReference type="ARBA" id="ARBA00016962"/>
    </source>
</evidence>
<evidence type="ECO:0000313" key="13">
    <source>
        <dbReference type="EMBL" id="MFB9329913.1"/>
    </source>
</evidence>
<dbReference type="PANTHER" id="PTHR43738:SF1">
    <property type="entry name" value="HEMIN TRANSPORT SYSTEM PERMEASE PROTEIN HRTB-RELATED"/>
    <property type="match status" value="1"/>
</dbReference>
<evidence type="ECO:0000256" key="5">
    <source>
        <dbReference type="ARBA" id="ARBA00022448"/>
    </source>
</evidence>
<keyword evidence="6" id="KW-1003">Cell membrane</keyword>
<keyword evidence="9 11" id="KW-0472">Membrane</keyword>
<dbReference type="PANTHER" id="PTHR43738">
    <property type="entry name" value="ABC TRANSPORTER, MEMBRANE PROTEIN"/>
    <property type="match status" value="1"/>
</dbReference>
<keyword evidence="7 11" id="KW-0812">Transmembrane</keyword>
<dbReference type="RefSeq" id="WP_377500613.1">
    <property type="nucleotide sequence ID" value="NZ_JBHMDO010000047.1"/>
</dbReference>
<evidence type="ECO:0000256" key="1">
    <source>
        <dbReference type="ARBA" id="ARBA00004651"/>
    </source>
</evidence>
<evidence type="ECO:0000256" key="9">
    <source>
        <dbReference type="ARBA" id="ARBA00023136"/>
    </source>
</evidence>
<keyword evidence="5" id="KW-0813">Transport</keyword>